<evidence type="ECO:0000313" key="2">
    <source>
        <dbReference type="EMBL" id="SEJ19670.1"/>
    </source>
</evidence>
<evidence type="ECO:0000256" key="1">
    <source>
        <dbReference type="SAM" id="SignalP"/>
    </source>
</evidence>
<protein>
    <recommendedName>
        <fullName evidence="4">MG2 domain-containing protein</fullName>
    </recommendedName>
</protein>
<evidence type="ECO:0000313" key="3">
    <source>
        <dbReference type="Proteomes" id="UP000199702"/>
    </source>
</evidence>
<sequence>MIKQTLIIVFFLFNSSLFAQQANSNYKTTPIKEQIVLQTNTDFYLSGESILYKTISINNTTKEAISYSKIAYVELINDENKSILKHKQVISNGISYNDFFIPTNIETGNYKIIAYTNLTQNNNEYASKEIFIINPYISFPEKFKEKNKTSELTNFSNSIQQNDINSKIETSKKEFQKREKAIITVKDNLQGNFVLNVIKIDSIPTLNHTNNNLLTRIESSNLDNTENIVSIPETRGEIFSGKITSKSGSDLLENKKIALSIPGENFDFKITTTDTNGNFKFLMEGFNGDEAYFQVYEKDKEKYKIEIIDNPSIKTKKTERDIQINPNFADAFLKRSIANQIQNIYYHTKSDTVFTYKKNKPFYYGSDKEYYLKDYNVQNTIKEVFIEIVPEVYINKKDGKQVFNVNDYEVNSSDLYLNTLVLVDGFLLQDVDEILTFDPAFFTKINFVNKGYLYNKYLFNGVVNLTTKDFNYVPKVEDDYIIMKKLERPELNKRYYAIDYSKNNFEKIPDYRYQLCWEPNITEISPQKTFEFYTSDISGNYKITIEGITKNGEPILMENYIKVK</sequence>
<dbReference type="STRING" id="402734.SAMN05660918_2610"/>
<evidence type="ECO:0008006" key="4">
    <source>
        <dbReference type="Google" id="ProtNLM"/>
    </source>
</evidence>
<feature type="signal peptide" evidence="1">
    <location>
        <begin position="1"/>
        <end position="21"/>
    </location>
</feature>
<keyword evidence="1" id="KW-0732">Signal</keyword>
<reference evidence="3" key="1">
    <citation type="submission" date="2016-10" db="EMBL/GenBank/DDBJ databases">
        <authorList>
            <person name="Varghese N."/>
            <person name="Submissions S."/>
        </authorList>
    </citation>
    <scope>NUCLEOTIDE SEQUENCE [LARGE SCALE GENOMIC DNA]</scope>
    <source>
        <strain evidence="3">DSM 17934</strain>
    </source>
</reference>
<proteinExistence type="predicted"/>
<accession>A0A1H6X3P9</accession>
<dbReference type="OrthoDB" id="679547at2"/>
<dbReference type="RefSeq" id="WP_091314504.1">
    <property type="nucleotide sequence ID" value="NZ_CBCSJU010000003.1"/>
</dbReference>
<organism evidence="2 3">
    <name type="scientific">Flavobacterium terrigena</name>
    <dbReference type="NCBI Taxonomy" id="402734"/>
    <lineage>
        <taxon>Bacteria</taxon>
        <taxon>Pseudomonadati</taxon>
        <taxon>Bacteroidota</taxon>
        <taxon>Flavobacteriia</taxon>
        <taxon>Flavobacteriales</taxon>
        <taxon>Flavobacteriaceae</taxon>
        <taxon>Flavobacterium</taxon>
    </lineage>
</organism>
<dbReference type="EMBL" id="FNYA01000007">
    <property type="protein sequence ID" value="SEJ19670.1"/>
    <property type="molecule type" value="Genomic_DNA"/>
</dbReference>
<dbReference type="Gene3D" id="2.60.40.1930">
    <property type="match status" value="1"/>
</dbReference>
<dbReference type="Proteomes" id="UP000199702">
    <property type="component" value="Unassembled WGS sequence"/>
</dbReference>
<dbReference type="AlphaFoldDB" id="A0A1H6X3P9"/>
<keyword evidence="3" id="KW-1185">Reference proteome</keyword>
<feature type="chain" id="PRO_5011743022" description="MG2 domain-containing protein" evidence="1">
    <location>
        <begin position="22"/>
        <end position="564"/>
    </location>
</feature>
<name>A0A1H6X3P9_9FLAO</name>
<gene>
    <name evidence="2" type="ORF">SAMN05660918_2610</name>
</gene>